<organism evidence="1 2">
    <name type="scientific">Glomus cerebriforme</name>
    <dbReference type="NCBI Taxonomy" id="658196"/>
    <lineage>
        <taxon>Eukaryota</taxon>
        <taxon>Fungi</taxon>
        <taxon>Fungi incertae sedis</taxon>
        <taxon>Mucoromycota</taxon>
        <taxon>Glomeromycotina</taxon>
        <taxon>Glomeromycetes</taxon>
        <taxon>Glomerales</taxon>
        <taxon>Glomeraceae</taxon>
        <taxon>Glomus</taxon>
    </lineage>
</organism>
<dbReference type="Proteomes" id="UP000265703">
    <property type="component" value="Unassembled WGS sequence"/>
</dbReference>
<proteinExistence type="predicted"/>
<name>A0A397SYG6_9GLOM</name>
<keyword evidence="2" id="KW-1185">Reference proteome</keyword>
<sequence length="425" mass="50683">MSKLSKDVLYLILEEFQDDKKNLCSFLSVNKTWCKIIIPILWKNLWKYLKDEEKFLNVIISHLSKKSKNELKSKGINFMKNSYQKLLFNYIIFCRHLNLNNLNEIINNIIIKRSEISIIQKEIFKLFINSNTKFTHLYIPRQFNYEIHLILEAKRRFSELQFLSCNTRIKDDVLDGLKTLCEPIKELEFFIEEENNNYGIVKLIEIPRRLLKIRLLTNKIFNDKSFCKILENSLIRHAPTTQYFKIIAEPITKLLLSFVNLRELELGGDSYIKWDCLKNLTLPFIQILRARRVPIQVLTSLIKNTSGTLIEININCISHDVAGLCILADNSQIFSFDESLLFNWNFLFRILVGLSPTSLFKFKFCFRDVPKMKYLNSFFYKWKGRHPMLLQTNLDKYFDLIKRYEKKGIIKKHDYVNTFEDFEWN</sequence>
<gene>
    <name evidence="1" type="ORF">C1645_824484</name>
</gene>
<dbReference type="OrthoDB" id="3010419at2759"/>
<evidence type="ECO:0008006" key="3">
    <source>
        <dbReference type="Google" id="ProtNLM"/>
    </source>
</evidence>
<evidence type="ECO:0000313" key="2">
    <source>
        <dbReference type="Proteomes" id="UP000265703"/>
    </source>
</evidence>
<dbReference type="AlphaFoldDB" id="A0A397SYG6"/>
<protein>
    <recommendedName>
        <fullName evidence="3">F-box domain-containing protein</fullName>
    </recommendedName>
</protein>
<dbReference type="EMBL" id="QKYT01000210">
    <property type="protein sequence ID" value="RIA89666.1"/>
    <property type="molecule type" value="Genomic_DNA"/>
</dbReference>
<accession>A0A397SYG6</accession>
<comment type="caution">
    <text evidence="1">The sequence shown here is derived from an EMBL/GenBank/DDBJ whole genome shotgun (WGS) entry which is preliminary data.</text>
</comment>
<evidence type="ECO:0000313" key="1">
    <source>
        <dbReference type="EMBL" id="RIA89666.1"/>
    </source>
</evidence>
<reference evidence="1 2" key="1">
    <citation type="submission" date="2018-06" db="EMBL/GenBank/DDBJ databases">
        <title>Comparative genomics reveals the genomic features of Rhizophagus irregularis, R. cerebriforme, R. diaphanum and Gigaspora rosea, and their symbiotic lifestyle signature.</title>
        <authorList>
            <person name="Morin E."/>
            <person name="San Clemente H."/>
            <person name="Chen E.C.H."/>
            <person name="De La Providencia I."/>
            <person name="Hainaut M."/>
            <person name="Kuo A."/>
            <person name="Kohler A."/>
            <person name="Murat C."/>
            <person name="Tang N."/>
            <person name="Roy S."/>
            <person name="Loubradou J."/>
            <person name="Henrissat B."/>
            <person name="Grigoriev I.V."/>
            <person name="Corradi N."/>
            <person name="Roux C."/>
            <person name="Martin F.M."/>
        </authorList>
    </citation>
    <scope>NUCLEOTIDE SEQUENCE [LARGE SCALE GENOMIC DNA]</scope>
    <source>
        <strain evidence="1 2">DAOM 227022</strain>
    </source>
</reference>